<dbReference type="PaxDb" id="722438-MPNE_0617"/>
<evidence type="ECO:0000313" key="1">
    <source>
        <dbReference type="EMBL" id="ADK86692.1"/>
    </source>
</evidence>
<accession>A0A0H3DJV5</accession>
<gene>
    <name evidence="1" type="ordered locus">MPNE_0617</name>
</gene>
<sequence length="37" mass="4670">MGFKKRQSDEKIVFYRLIYKAQSWENAKFPYQEFMDF</sequence>
<dbReference type="Proteomes" id="UP000007756">
    <property type="component" value="Chromosome"/>
</dbReference>
<protein>
    <submittedName>
        <fullName evidence="1">Uncharacterized protein</fullName>
    </submittedName>
</protein>
<reference evidence="1 2" key="1">
    <citation type="journal article" date="2010" name="Appl. Environ. Microbiol.">
        <title>Targeted chromosomal knockouts in Mycoplasma pneumoniae.</title>
        <authorList>
            <person name="Krishnakumar R."/>
            <person name="Assad-Garcia N."/>
            <person name="Benders G.A."/>
            <person name="Phan Q."/>
            <person name="Montague M.G."/>
            <person name="Glass J.I."/>
        </authorList>
    </citation>
    <scope>NUCLEOTIDE SEQUENCE [LARGE SCALE GENOMIC DNA]</scope>
    <source>
        <strain evidence="2">ATCC 15531 / DSM 22911 / NBRC 14401 / NCTC 10119 / FH</strain>
    </source>
</reference>
<dbReference type="AlphaFoldDB" id="A0A0H3DJV5"/>
<name>A0A0H3DJV5_MYCPB</name>
<dbReference type="EMBL" id="CP002077">
    <property type="protein sequence ID" value="ADK86692.1"/>
    <property type="molecule type" value="Genomic_DNA"/>
</dbReference>
<dbReference type="KEGG" id="mpj:MPNE_0617"/>
<organism evidence="1 2">
    <name type="scientific">Mycoplasmoides pneumoniae (strain ATCC 15531 / DSM 23978 / CIP 103766 / NBRC 14401 / NCTC 10119 / FH)</name>
    <name type="common">Mycoplasma pneumoniae</name>
    <dbReference type="NCBI Taxonomy" id="722438"/>
    <lineage>
        <taxon>Bacteria</taxon>
        <taxon>Bacillati</taxon>
        <taxon>Mycoplasmatota</taxon>
        <taxon>Mycoplasmoidales</taxon>
        <taxon>Mycoplasmoidaceae</taxon>
        <taxon>Mycoplasmoides</taxon>
    </lineage>
</organism>
<evidence type="ECO:0000313" key="2">
    <source>
        <dbReference type="Proteomes" id="UP000007756"/>
    </source>
</evidence>
<dbReference type="PATRIC" id="fig|722438.3.peg.594"/>
<dbReference type="HOGENOM" id="CLU_3346172_0_0_14"/>
<proteinExistence type="predicted"/>